<organism evidence="3 4">
    <name type="scientific">Piromyces finnis</name>
    <dbReference type="NCBI Taxonomy" id="1754191"/>
    <lineage>
        <taxon>Eukaryota</taxon>
        <taxon>Fungi</taxon>
        <taxon>Fungi incertae sedis</taxon>
        <taxon>Chytridiomycota</taxon>
        <taxon>Chytridiomycota incertae sedis</taxon>
        <taxon>Neocallimastigomycetes</taxon>
        <taxon>Neocallimastigales</taxon>
        <taxon>Neocallimastigaceae</taxon>
        <taxon>Piromyces</taxon>
    </lineage>
</organism>
<feature type="coiled-coil region" evidence="1">
    <location>
        <begin position="121"/>
        <end position="212"/>
    </location>
</feature>
<keyword evidence="4" id="KW-1185">Reference proteome</keyword>
<feature type="compositionally biased region" description="Polar residues" evidence="2">
    <location>
        <begin position="899"/>
        <end position="909"/>
    </location>
</feature>
<dbReference type="STRING" id="1754191.A0A1Y1VBU2"/>
<feature type="region of interest" description="Disordered" evidence="2">
    <location>
        <begin position="847"/>
        <end position="875"/>
    </location>
</feature>
<keyword evidence="1" id="KW-0175">Coiled coil</keyword>
<feature type="compositionally biased region" description="Low complexity" evidence="2">
    <location>
        <begin position="847"/>
        <end position="867"/>
    </location>
</feature>
<reference evidence="3 4" key="1">
    <citation type="submission" date="2016-08" db="EMBL/GenBank/DDBJ databases">
        <title>Genomes of anaerobic fungi encode conserved fungal cellulosomes for biomass hydrolysis.</title>
        <authorList>
            <consortium name="DOE Joint Genome Institute"/>
            <person name="Haitjema C.H."/>
            <person name="Gilmore S.P."/>
            <person name="Henske J.K."/>
            <person name="Solomon K.V."/>
            <person name="De Groot R."/>
            <person name="Kuo A."/>
            <person name="Mondo S.J."/>
            <person name="Salamov A.A."/>
            <person name="Labutti K."/>
            <person name="Zhao Z."/>
            <person name="Chiniquy J."/>
            <person name="Barry K."/>
            <person name="Brewer H.M."/>
            <person name="Purvine S.O."/>
            <person name="Wright A.T."/>
            <person name="Boxma B."/>
            <person name="Van Alen T."/>
            <person name="Hackstein J.H."/>
            <person name="Baker S.E."/>
            <person name="Grigoriev I.V."/>
            <person name="O'Malley M.A."/>
        </authorList>
    </citation>
    <scope>NUCLEOTIDE SEQUENCE [LARGE SCALE GENOMIC DNA]</scope>
    <source>
        <strain evidence="4">finn</strain>
    </source>
</reference>
<dbReference type="EMBL" id="MCFH01000016">
    <property type="protein sequence ID" value="ORX52228.1"/>
    <property type="molecule type" value="Genomic_DNA"/>
</dbReference>
<reference evidence="3 4" key="2">
    <citation type="submission" date="2016-08" db="EMBL/GenBank/DDBJ databases">
        <title>Pervasive Adenine N6-methylation of Active Genes in Fungi.</title>
        <authorList>
            <consortium name="DOE Joint Genome Institute"/>
            <person name="Mondo S.J."/>
            <person name="Dannebaum R.O."/>
            <person name="Kuo R.C."/>
            <person name="Labutti K."/>
            <person name="Haridas S."/>
            <person name="Kuo A."/>
            <person name="Salamov A."/>
            <person name="Ahrendt S.R."/>
            <person name="Lipzen A."/>
            <person name="Sullivan W."/>
            <person name="Andreopoulos W.B."/>
            <person name="Clum A."/>
            <person name="Lindquist E."/>
            <person name="Daum C."/>
            <person name="Ramamoorthy G.K."/>
            <person name="Gryganskyi A."/>
            <person name="Culley D."/>
            <person name="Magnuson J.K."/>
            <person name="James T.Y."/>
            <person name="O'Malley M.A."/>
            <person name="Stajich J.E."/>
            <person name="Spatafora J.W."/>
            <person name="Visel A."/>
            <person name="Grigoriev I.V."/>
        </authorList>
    </citation>
    <scope>NUCLEOTIDE SEQUENCE [LARGE SCALE GENOMIC DNA]</scope>
    <source>
        <strain evidence="4">finn</strain>
    </source>
</reference>
<protein>
    <submittedName>
        <fullName evidence="3">Uncharacterized protein</fullName>
    </submittedName>
</protein>
<accession>A0A1Y1VBU2</accession>
<feature type="region of interest" description="Disordered" evidence="2">
    <location>
        <begin position="897"/>
        <end position="938"/>
    </location>
</feature>
<feature type="region of interest" description="Disordered" evidence="2">
    <location>
        <begin position="1"/>
        <end position="25"/>
    </location>
</feature>
<evidence type="ECO:0000313" key="4">
    <source>
        <dbReference type="Proteomes" id="UP000193719"/>
    </source>
</evidence>
<evidence type="ECO:0000313" key="3">
    <source>
        <dbReference type="EMBL" id="ORX52228.1"/>
    </source>
</evidence>
<evidence type="ECO:0000256" key="2">
    <source>
        <dbReference type="SAM" id="MobiDB-lite"/>
    </source>
</evidence>
<evidence type="ECO:0000256" key="1">
    <source>
        <dbReference type="SAM" id="Coils"/>
    </source>
</evidence>
<feature type="coiled-coil region" evidence="1">
    <location>
        <begin position="237"/>
        <end position="355"/>
    </location>
</feature>
<dbReference type="Proteomes" id="UP000193719">
    <property type="component" value="Unassembled WGS sequence"/>
</dbReference>
<feature type="coiled-coil region" evidence="1">
    <location>
        <begin position="403"/>
        <end position="458"/>
    </location>
</feature>
<gene>
    <name evidence="3" type="ORF">BCR36DRAFT_35955</name>
</gene>
<name>A0A1Y1VBU2_9FUNG</name>
<comment type="caution">
    <text evidence="3">The sequence shown here is derived from an EMBL/GenBank/DDBJ whole genome shotgun (WGS) entry which is preliminary data.</text>
</comment>
<feature type="compositionally biased region" description="Basic and acidic residues" evidence="2">
    <location>
        <begin position="910"/>
        <end position="938"/>
    </location>
</feature>
<dbReference type="OrthoDB" id="2156563at2759"/>
<feature type="region of interest" description="Disordered" evidence="2">
    <location>
        <begin position="547"/>
        <end position="566"/>
    </location>
</feature>
<feature type="coiled-coil region" evidence="1">
    <location>
        <begin position="45"/>
        <end position="86"/>
    </location>
</feature>
<proteinExistence type="predicted"/>
<sequence>MDEFKPKPPIYSKNQQSQRGMIKHRKYKSNISEAKDEKLNSYYDIEDLLKVNIDLKKKINILTEDKNKLITEVRCSEENRARWEQKCHDIIRTTANAVSSKTLETAVKAEETLSINLKKIIQRNKKEISILENQIKTIKNDIRYTRLNEMEIEIKTYYKEILRLNRILQMFNTDSDSVIDFLNERKKNEKTIQELNEKIEICEKNNKTMEENLKDLSGYKEDNEILIEKFYLMREKLENLNKEYTIATSIIQNQKQKLLENEKMINKQNKKIDDQCNKYQILNDKIVKEEKENNNLKKKLDEMQNEYKDQLIKYEKDIKEKEASIKLLEEEKVNTVELEKKVLKKKQKITTLKEKIREFEVLPDYDNKGMIDLNSLLDEIENKNEISHFGDIENKDVVYIFIIKKLNEKLNENSSIIDELEKAYKMEHIKLVNEENNNKKFLNEINNYKEDINRLNVQLSQNQLIIDSQESQIKNLNNLIETNRILKENLIKNNDFGNSNKDRFGNIEINSFNIENSKNIINQNTESIMEDHKKLNEIKDNSQKSLINDKTDINNNNNNNNSKNALNDFVSDNIDNGESFKNMEILLEKESNDNNNNDIVKNNENLKSSMVNDSNIINSSKSYSDESDQRVEKSNFNINNIDTNNAHSKNNTLSFSVSSVASSINEEIISSSSKSNINLRNENFNNDDSINIYSKGIDITVSGNNKQVTVNQKEINFINNSSESMDIKKRCINLIMDNEGENSENCIKNINNSELIEETINKCENQNNNYNSDIMEDIISKNNSVDNIQRNIENDNELCNESLNIKETKANNDKEEEEFKSLSSQSVNNINDEKTFNISINNKSISSISSEKNDSNRISNVKNNNSNLEEMKETNNFDNPIIDEIKNLESKIEKESHKSLSITEEMSSNFKKDSQKSNDYKISKQSIDKEDNNNSFDSMKEINKSNISLHNKDSNHNSNSSINNNNSLTCNDPINNITDTNYDIKNLKEESNDISIITKKKDLSRENIIYENKNSIESINNDENDQNIKESIVCLKNKDILKNNSIISNNCENIIQISKSLEVNNHSDSNDSINRIQVAEYNLNDVIKISESNSNICSTHSIIKVSESSFRGGNSGNNSDLNVINDNAISKNTNCSKPILNDEIINDTDLTEDNDIELSEDDLSENPTDSSIVKINDSESNRDSMDDNKFRNVVENKDKISLINEVKNSIDDIIETKPEEIIENFDEVLSEETISEDILELSDDEIS</sequence>
<dbReference type="AlphaFoldDB" id="A0A1Y1VBU2"/>